<dbReference type="GO" id="GO:0005886">
    <property type="term" value="C:plasma membrane"/>
    <property type="evidence" value="ECO:0007669"/>
    <property type="project" value="UniProtKB-SubCell"/>
</dbReference>
<evidence type="ECO:0000256" key="22">
    <source>
        <dbReference type="ARBA" id="ARBA00030956"/>
    </source>
</evidence>
<evidence type="ECO:0000256" key="8">
    <source>
        <dbReference type="ARBA" id="ARBA00021825"/>
    </source>
</evidence>
<keyword evidence="18 26" id="KW-1133">Transmembrane helix</keyword>
<feature type="transmembrane region" description="Helical" evidence="26">
    <location>
        <begin position="54"/>
        <end position="72"/>
    </location>
</feature>
<evidence type="ECO:0000256" key="23">
    <source>
        <dbReference type="ARBA" id="ARBA00030962"/>
    </source>
</evidence>
<keyword evidence="15" id="KW-0598">Phosphotransferase system</keyword>
<dbReference type="InterPro" id="IPR050893">
    <property type="entry name" value="Sugar_PTS"/>
</dbReference>
<evidence type="ECO:0000313" key="32">
    <source>
        <dbReference type="Proteomes" id="UP000185479"/>
    </source>
</evidence>
<evidence type="ECO:0000256" key="11">
    <source>
        <dbReference type="ARBA" id="ARBA00022519"/>
    </source>
</evidence>
<dbReference type="InterPro" id="IPR029503">
    <property type="entry name" value="PTS_EIIB_mannitol"/>
</dbReference>
<dbReference type="PROSITE" id="PS51099">
    <property type="entry name" value="PTS_EIIB_TYPE_2"/>
    <property type="match status" value="1"/>
</dbReference>
<dbReference type="GeneID" id="82879588"/>
<dbReference type="Proteomes" id="UP000315353">
    <property type="component" value="Unassembled WGS sequence"/>
</dbReference>
<evidence type="ECO:0000256" key="4">
    <source>
        <dbReference type="ARBA" id="ARBA00011738"/>
    </source>
</evidence>
<dbReference type="PANTHER" id="PTHR30181">
    <property type="entry name" value="MANNITOL PERMEASE IIC COMPONENT"/>
    <property type="match status" value="1"/>
</dbReference>
<keyword evidence="9" id="KW-0813">Transport</keyword>
<dbReference type="InterPro" id="IPR003352">
    <property type="entry name" value="PTS_EIIC"/>
</dbReference>
<comment type="catalytic activity">
    <reaction evidence="1">
        <text>D-mannitol(out) + N(pros)-phospho-L-histidyl-[protein] = D-mannitol 1-phosphate(in) + L-histidyl-[protein]</text>
        <dbReference type="Rhea" id="RHEA:33363"/>
        <dbReference type="Rhea" id="RHEA-COMP:9745"/>
        <dbReference type="Rhea" id="RHEA-COMP:9746"/>
        <dbReference type="ChEBI" id="CHEBI:16899"/>
        <dbReference type="ChEBI" id="CHEBI:29979"/>
        <dbReference type="ChEBI" id="CHEBI:61381"/>
        <dbReference type="ChEBI" id="CHEBI:64837"/>
        <dbReference type="EC" id="2.7.1.197"/>
    </reaction>
</comment>
<dbReference type="GO" id="GO:0016301">
    <property type="term" value="F:kinase activity"/>
    <property type="evidence" value="ECO:0007669"/>
    <property type="project" value="UniProtKB-KW"/>
</dbReference>
<evidence type="ECO:0000256" key="1">
    <source>
        <dbReference type="ARBA" id="ARBA00001655"/>
    </source>
</evidence>
<evidence type="ECO:0000256" key="13">
    <source>
        <dbReference type="ARBA" id="ARBA00022597"/>
    </source>
</evidence>
<feature type="compositionally biased region" description="Low complexity" evidence="25">
    <location>
        <begin position="501"/>
        <end position="516"/>
    </location>
</feature>
<comment type="subunit">
    <text evidence="4">Homodimer.</text>
</comment>
<evidence type="ECO:0000256" key="26">
    <source>
        <dbReference type="SAM" id="Phobius"/>
    </source>
</evidence>
<dbReference type="EMBL" id="CP009246">
    <property type="protein sequence ID" value="APT86167.1"/>
    <property type="molecule type" value="Genomic_DNA"/>
</dbReference>
<dbReference type="CDD" id="cd05567">
    <property type="entry name" value="PTS_IIB_mannitol"/>
    <property type="match status" value="1"/>
</dbReference>
<evidence type="ECO:0000256" key="9">
    <source>
        <dbReference type="ARBA" id="ARBA00022448"/>
    </source>
</evidence>
<evidence type="ECO:0000313" key="33">
    <source>
        <dbReference type="Proteomes" id="UP000315353"/>
    </source>
</evidence>
<evidence type="ECO:0000256" key="21">
    <source>
        <dbReference type="ARBA" id="ARBA00030684"/>
    </source>
</evidence>
<keyword evidence="32" id="KW-1185">Reference proteome</keyword>
<keyword evidence="19 26" id="KW-0472">Membrane</keyword>
<dbReference type="InterPro" id="IPR003501">
    <property type="entry name" value="PTS_EIIB_2/3"/>
</dbReference>
<feature type="domain" description="PTS EIIC type-2" evidence="29">
    <location>
        <begin position="18"/>
        <end position="360"/>
    </location>
</feature>
<feature type="transmembrane region" description="Helical" evidence="26">
    <location>
        <begin position="149"/>
        <end position="167"/>
    </location>
</feature>
<feature type="domain" description="PTS EIIA type-2" evidence="27">
    <location>
        <begin position="534"/>
        <end position="673"/>
    </location>
</feature>
<dbReference type="GO" id="GO:0090563">
    <property type="term" value="F:protein-phosphocysteine-sugar phosphotransferase activity"/>
    <property type="evidence" value="ECO:0007669"/>
    <property type="project" value="TreeGrafter"/>
</dbReference>
<comment type="subcellular location">
    <subcellularLocation>
        <location evidence="3">Cell inner membrane</location>
        <topology evidence="3">Multi-pass membrane protein</topology>
    </subcellularLocation>
</comment>
<dbReference type="Proteomes" id="UP000185479">
    <property type="component" value="Chromosome"/>
</dbReference>
<evidence type="ECO:0000256" key="15">
    <source>
        <dbReference type="ARBA" id="ARBA00022683"/>
    </source>
</evidence>
<evidence type="ECO:0000256" key="20">
    <source>
        <dbReference type="ARBA" id="ARBA00029908"/>
    </source>
</evidence>
<dbReference type="CDD" id="cd00211">
    <property type="entry name" value="PTS_IIA_fru"/>
    <property type="match status" value="1"/>
</dbReference>
<keyword evidence="14" id="KW-0808">Transferase</keyword>
<keyword evidence="13" id="KW-0762">Sugar transport</keyword>
<dbReference type="RefSeq" id="WP_075729164.1">
    <property type="nucleotide sequence ID" value="NZ_BJNB01000008.1"/>
</dbReference>
<evidence type="ECO:0000259" key="28">
    <source>
        <dbReference type="PROSITE" id="PS51099"/>
    </source>
</evidence>
<dbReference type="EMBL" id="BJNB01000008">
    <property type="protein sequence ID" value="GEB97283.1"/>
    <property type="molecule type" value="Genomic_DNA"/>
</dbReference>
<keyword evidence="11" id="KW-0997">Cell inner membrane</keyword>
<evidence type="ECO:0000256" key="25">
    <source>
        <dbReference type="SAM" id="MobiDB-lite"/>
    </source>
</evidence>
<reference evidence="30 32" key="1">
    <citation type="submission" date="2014-08" db="EMBL/GenBank/DDBJ databases">
        <title>Complete genome sequence of Corynebacterium flavescens OJ8(T)(=DSM 20296(T)), isolated from cheese.</title>
        <authorList>
            <person name="Ruckert C."/>
            <person name="Albersmeier A."/>
            <person name="Winkler A."/>
            <person name="Kalinowski J."/>
        </authorList>
    </citation>
    <scope>NUCLEOTIDE SEQUENCE [LARGE SCALE GENOMIC DNA]</scope>
    <source>
        <strain evidence="30 32">OJ8</strain>
    </source>
</reference>
<evidence type="ECO:0000256" key="24">
    <source>
        <dbReference type="ARBA" id="ARBA00033349"/>
    </source>
</evidence>
<dbReference type="SUPFAM" id="SSF52794">
    <property type="entry name" value="PTS system IIB component-like"/>
    <property type="match status" value="1"/>
</dbReference>
<keyword evidence="16 26" id="KW-0812">Transmembrane</keyword>
<dbReference type="Pfam" id="PF00359">
    <property type="entry name" value="PTS_EIIA_2"/>
    <property type="match status" value="1"/>
</dbReference>
<dbReference type="GO" id="GO:0009401">
    <property type="term" value="P:phosphoenolpyruvate-dependent sugar phosphotransferase system"/>
    <property type="evidence" value="ECO:0007669"/>
    <property type="project" value="UniProtKB-KW"/>
</dbReference>
<dbReference type="InterPro" id="IPR016152">
    <property type="entry name" value="PTrfase/Anion_transptr"/>
</dbReference>
<proteinExistence type="predicted"/>
<feature type="transmembrane region" description="Helical" evidence="26">
    <location>
        <begin position="84"/>
        <end position="104"/>
    </location>
</feature>
<dbReference type="AlphaFoldDB" id="A0A1L7CJZ4"/>
<dbReference type="InterPro" id="IPR002178">
    <property type="entry name" value="PTS_EIIA_type-2_dom"/>
</dbReference>
<accession>A0A1L7CJZ4</accession>
<dbReference type="GO" id="GO:0022872">
    <property type="term" value="F:protein-N(PI)-phosphohistidine-mannitol phosphotransferase system transmembrane transporter activity"/>
    <property type="evidence" value="ECO:0007669"/>
    <property type="project" value="InterPro"/>
</dbReference>
<dbReference type="PROSITE" id="PS51094">
    <property type="entry name" value="PTS_EIIA_TYPE_2"/>
    <property type="match status" value="1"/>
</dbReference>
<evidence type="ECO:0000256" key="18">
    <source>
        <dbReference type="ARBA" id="ARBA00022989"/>
    </source>
</evidence>
<feature type="domain" description="PTS EIIB type-2" evidence="28">
    <location>
        <begin position="393"/>
        <end position="489"/>
    </location>
</feature>
<dbReference type="Gene3D" id="3.40.50.2300">
    <property type="match status" value="1"/>
</dbReference>
<evidence type="ECO:0000259" key="29">
    <source>
        <dbReference type="PROSITE" id="PS51104"/>
    </source>
</evidence>
<dbReference type="PANTHER" id="PTHR30181:SF2">
    <property type="entry name" value="PTS SYSTEM MANNITOL-SPECIFIC EIICBA COMPONENT"/>
    <property type="match status" value="1"/>
</dbReference>
<keyword evidence="12" id="KW-0597">Phosphoprotein</keyword>
<dbReference type="InterPro" id="IPR036095">
    <property type="entry name" value="PTS_EIIB-like_sf"/>
</dbReference>
<evidence type="ECO:0000256" key="6">
    <source>
        <dbReference type="ARBA" id="ARBA00014783"/>
    </source>
</evidence>
<evidence type="ECO:0000256" key="16">
    <source>
        <dbReference type="ARBA" id="ARBA00022692"/>
    </source>
</evidence>
<evidence type="ECO:0000256" key="14">
    <source>
        <dbReference type="ARBA" id="ARBA00022679"/>
    </source>
</evidence>
<evidence type="ECO:0000256" key="7">
    <source>
        <dbReference type="ARBA" id="ARBA00015039"/>
    </source>
</evidence>
<evidence type="ECO:0000313" key="31">
    <source>
        <dbReference type="EMBL" id="GEB97283.1"/>
    </source>
</evidence>
<comment type="function">
    <text evidence="2">The phosphoenolpyruvate-dependent sugar phosphotransferase system (sugar PTS), a major carbohydrate active transport system, catalyzes the phosphorylation of incoming sugar substrates concomitantly with their translocation across the cell membrane. The enzyme II CmtAB PTS system is involved in D-mannitol transport.</text>
</comment>
<keyword evidence="10" id="KW-1003">Cell membrane</keyword>
<dbReference type="Pfam" id="PF02378">
    <property type="entry name" value="PTS_EIIC"/>
    <property type="match status" value="1"/>
</dbReference>
<evidence type="ECO:0000256" key="19">
    <source>
        <dbReference type="ARBA" id="ARBA00023136"/>
    </source>
</evidence>
<reference evidence="31 33" key="2">
    <citation type="submission" date="2019-06" db="EMBL/GenBank/DDBJ databases">
        <title>Whole genome shotgun sequence of Corynebacterium flavescens NBRC 14136.</title>
        <authorList>
            <person name="Hosoyama A."/>
            <person name="Uohara A."/>
            <person name="Ohji S."/>
            <person name="Ichikawa N."/>
        </authorList>
    </citation>
    <scope>NUCLEOTIDE SEQUENCE [LARGE SCALE GENOMIC DNA]</scope>
    <source>
        <strain evidence="31 33">NBRC 14136</strain>
    </source>
</reference>
<dbReference type="PROSITE" id="PS51104">
    <property type="entry name" value="PTS_EIIC_TYPE_2"/>
    <property type="match status" value="1"/>
</dbReference>
<dbReference type="STRING" id="28028.CFLV_02485"/>
<feature type="transmembrane region" description="Helical" evidence="26">
    <location>
        <begin position="21"/>
        <end position="48"/>
    </location>
</feature>
<dbReference type="InterPro" id="IPR013011">
    <property type="entry name" value="PTS_EIIB_2"/>
</dbReference>
<keyword evidence="17" id="KW-0418">Kinase</keyword>
<dbReference type="NCBIfam" id="NF011663">
    <property type="entry name" value="PRK15083.1"/>
    <property type="match status" value="1"/>
</dbReference>
<evidence type="ECO:0000256" key="3">
    <source>
        <dbReference type="ARBA" id="ARBA00004429"/>
    </source>
</evidence>
<evidence type="ECO:0000259" key="27">
    <source>
        <dbReference type="PROSITE" id="PS51094"/>
    </source>
</evidence>
<organism evidence="30 32">
    <name type="scientific">Corynebacterium flavescens</name>
    <dbReference type="NCBI Taxonomy" id="28028"/>
    <lineage>
        <taxon>Bacteria</taxon>
        <taxon>Bacillati</taxon>
        <taxon>Actinomycetota</taxon>
        <taxon>Actinomycetes</taxon>
        <taxon>Mycobacteriales</taxon>
        <taxon>Corynebacteriaceae</taxon>
        <taxon>Corynebacterium</taxon>
    </lineage>
</organism>
<evidence type="ECO:0000256" key="5">
    <source>
        <dbReference type="ARBA" id="ARBA00011909"/>
    </source>
</evidence>
<evidence type="ECO:0000256" key="17">
    <source>
        <dbReference type="ARBA" id="ARBA00022777"/>
    </source>
</evidence>
<protein>
    <recommendedName>
        <fullName evidence="6">Mannitol-specific phosphotransferase enzyme IIA component</fullName>
        <ecNumber evidence="5">2.7.1.197</ecNumber>
    </recommendedName>
    <alternativeName>
        <fullName evidence="22">EIIA</fullName>
    </alternativeName>
    <alternativeName>
        <fullName evidence="24">EIICB-Mtl</fullName>
    </alternativeName>
    <alternativeName>
        <fullName evidence="21">EIICBA-Mtl</fullName>
    </alternativeName>
    <alternativeName>
        <fullName evidence="23">EIII</fullName>
    </alternativeName>
    <alternativeName>
        <fullName evidence="20">PTS system mannitol-specific EIIA component</fullName>
    </alternativeName>
    <alternativeName>
        <fullName evidence="8">PTS system mannitol-specific EIICB component</fullName>
    </alternativeName>
    <alternativeName>
        <fullName evidence="7">PTS system mannitol-specific EIICBA component</fullName>
    </alternativeName>
</protein>
<name>A0A1L7CJZ4_CORFL</name>
<dbReference type="InterPro" id="IPR013014">
    <property type="entry name" value="PTS_EIIC_2"/>
</dbReference>
<feature type="region of interest" description="Disordered" evidence="25">
    <location>
        <begin position="484"/>
        <end position="530"/>
    </location>
</feature>
<feature type="transmembrane region" description="Helical" evidence="26">
    <location>
        <begin position="328"/>
        <end position="351"/>
    </location>
</feature>
<feature type="transmembrane region" description="Helical" evidence="26">
    <location>
        <begin position="286"/>
        <end position="308"/>
    </location>
</feature>
<gene>
    <name evidence="31" type="ORF">CFL01nite_07780</name>
    <name evidence="30" type="ORF">CFLV_02485</name>
</gene>
<evidence type="ECO:0000256" key="2">
    <source>
        <dbReference type="ARBA" id="ARBA00002434"/>
    </source>
</evidence>
<evidence type="ECO:0000313" key="30">
    <source>
        <dbReference type="EMBL" id="APT86167.1"/>
    </source>
</evidence>
<dbReference type="KEGG" id="cfc:CFLV_02485"/>
<evidence type="ECO:0000256" key="10">
    <source>
        <dbReference type="ARBA" id="ARBA00022475"/>
    </source>
</evidence>
<sequence length="675" mass="70852">MAETKEKKGGVRVAVQKFGTFLSSMIMPNIGAFIAWGILTALFIPAGFFPNERIGTLVSPMVTYLLPILIAYTGGKLVHGVRGGVVGAIVTMGVIMGTSSPVFIGEDGHSSPMFLGAMICGPLSAWLFKKLESLWQGKIRPGFEMLVDNFSLGIFGFAGAIASMYWLTPVMNFIMEWAGRAVEFLINHNLLWLTSVLIEPAKVFFLNNAINHGVLTPLATDQAAQTGKSVLYLLEANPGPGLGILLAFMLFGTGTARATAPGAALIHFFGGIHEIYFPYVLMRPQLLLAAIGGGMTGVAINTVMDVGLRSPAAPGSIIAIYGTVASDSYLGVTIAVFASTAVSFAIAAPILKFTKGTDDLNKATADMEAMKGKKSSVAGALTKRDAGDIPEIHKVVFACDAGMGSSAMGASVLRNKIKEAGFGDAVTVTNSAINNLKDDYDLVVVHQDLASRAEAPTPSAVHVTVDNFMASPRYDEVVDLIRSQQTGESAESGEASDAQHSANAADSVDSVAGAEAQPAQSSVGVKEAPDAESKILTADNIVLDGSAKDRDDAIDQAGAMLVAAGAVEPAYVAAMHEREKSVSTYMGNGLAIPHGTNEAKDTIKSSSITFIRLDEPVDWGGKPAKFIVGIAGADGTHLKTLSKIAKIFGKKETVEQLEKATTKEEILNIFGKVTS</sequence>
<evidence type="ECO:0000256" key="12">
    <source>
        <dbReference type="ARBA" id="ARBA00022553"/>
    </source>
</evidence>
<dbReference type="PROSITE" id="PS00372">
    <property type="entry name" value="PTS_EIIA_TYPE_2_HIS"/>
    <property type="match status" value="1"/>
</dbReference>
<dbReference type="EC" id="2.7.1.197" evidence="5"/>
<dbReference type="Gene3D" id="3.40.930.10">
    <property type="entry name" value="Mannitol-specific EII, Chain A"/>
    <property type="match status" value="1"/>
</dbReference>
<dbReference type="SUPFAM" id="SSF55804">
    <property type="entry name" value="Phoshotransferase/anion transport protein"/>
    <property type="match status" value="1"/>
</dbReference>
<dbReference type="Pfam" id="PF02302">
    <property type="entry name" value="PTS_IIB"/>
    <property type="match status" value="1"/>
</dbReference>